<feature type="compositionally biased region" description="Polar residues" evidence="1">
    <location>
        <begin position="405"/>
        <end position="414"/>
    </location>
</feature>
<dbReference type="AlphaFoldDB" id="A0A2S6CM80"/>
<reference evidence="3" key="1">
    <citation type="journal article" date="2017" name="bioRxiv">
        <title>Conservation of a gene cluster reveals novel cercosporin biosynthetic mechanisms and extends production to the genus Colletotrichum.</title>
        <authorList>
            <person name="de Jonge R."/>
            <person name="Ebert M.K."/>
            <person name="Huitt-Roehl C.R."/>
            <person name="Pal P."/>
            <person name="Suttle J.C."/>
            <person name="Spanner R.E."/>
            <person name="Neubauer J.D."/>
            <person name="Jurick W.M.II."/>
            <person name="Stott K.A."/>
            <person name="Secor G.A."/>
            <person name="Thomma B.P.H.J."/>
            <person name="Van de Peer Y."/>
            <person name="Townsend C.A."/>
            <person name="Bolton M.D."/>
        </authorList>
    </citation>
    <scope>NUCLEOTIDE SEQUENCE [LARGE SCALE GENOMIC DNA]</scope>
    <source>
        <strain evidence="3">CBS538.71</strain>
    </source>
</reference>
<feature type="compositionally biased region" description="Basic and acidic residues" evidence="1">
    <location>
        <begin position="31"/>
        <end position="42"/>
    </location>
</feature>
<feature type="compositionally biased region" description="Basic and acidic residues" evidence="1">
    <location>
        <begin position="278"/>
        <end position="288"/>
    </location>
</feature>
<feature type="region of interest" description="Disordered" evidence="1">
    <location>
        <begin position="274"/>
        <end position="311"/>
    </location>
</feature>
<evidence type="ECO:0000313" key="2">
    <source>
        <dbReference type="EMBL" id="PPJ60832.1"/>
    </source>
</evidence>
<accession>A0A2S6CM80</accession>
<dbReference type="EMBL" id="PNEN01000204">
    <property type="protein sequence ID" value="PPJ60832.1"/>
    <property type="molecule type" value="Genomic_DNA"/>
</dbReference>
<evidence type="ECO:0000313" key="3">
    <source>
        <dbReference type="Proteomes" id="UP000237631"/>
    </source>
</evidence>
<feature type="region of interest" description="Disordered" evidence="1">
    <location>
        <begin position="331"/>
        <end position="442"/>
    </location>
</feature>
<feature type="compositionally biased region" description="Basic and acidic residues" evidence="1">
    <location>
        <begin position="239"/>
        <end position="249"/>
    </location>
</feature>
<feature type="region of interest" description="Disordered" evidence="1">
    <location>
        <begin position="1"/>
        <end position="140"/>
    </location>
</feature>
<feature type="compositionally biased region" description="Polar residues" evidence="1">
    <location>
        <begin position="219"/>
        <end position="232"/>
    </location>
</feature>
<sequence>MKHVQTSEVLVDSSIPAPAPASPMDEVNCPRAEHRAGQEEGSKPPLQQDRPEVHADVTTCAGSWPPAEMSKAGECLRSSSRENARRNDAGPETSHSVAELSATDEMVEDDFEDLMAGRAHRDEEDAATLRQEEAEVACRTAEDLTRNSLQMQHEQPGAATKTENAYALAKLTGRERADDKSRQDRKYRRLRQHKEQRVQRNSKARRNRFTSHGQVAAWLQQQRLTKWPSSTRPAAPEAVGHRVGERDVAHSASSLESMPQPATEKLKIWDATNNGSQQDRHMPEHPDLPRATAEAESAAPQSTSLKRLTQWPKGDIIDVENDSTEAFVATAHKDERPPGTGHNIASGAPTAPARATVESLPQRRVENSEQRSTVEEHGEDRPQINTSAQGGNRATTLPSVGPRGGTSQNNTAIDSSDRLVTPAIAKSSANPKRKRNEDEPNNMAVDIRLLGERHSFGVSDRDPFEPQVNYMRDIWSSVDHSRIFITSEVDIPELASNQYANHNRVWSWADQDYRAFQDSLRPLPKKGYHFHLVSSERHPEPFHYCTVGIEGCWINLTQKDVRNYWIAVLSRRQWTSPGKIRRTGME</sequence>
<feature type="compositionally biased region" description="Basic and acidic residues" evidence="1">
    <location>
        <begin position="361"/>
        <end position="382"/>
    </location>
</feature>
<feature type="compositionally biased region" description="Basic and acidic residues" evidence="1">
    <location>
        <begin position="172"/>
        <end position="184"/>
    </location>
</feature>
<name>A0A2S6CM80_9PEZI</name>
<dbReference type="Proteomes" id="UP000237631">
    <property type="component" value="Unassembled WGS sequence"/>
</dbReference>
<feature type="compositionally biased region" description="Basic and acidic residues" evidence="1">
    <location>
        <begin position="79"/>
        <end position="89"/>
    </location>
</feature>
<gene>
    <name evidence="2" type="ORF">CBER1_11640</name>
</gene>
<protein>
    <submittedName>
        <fullName evidence="2">Uncharacterized protein</fullName>
    </submittedName>
</protein>
<evidence type="ECO:0000256" key="1">
    <source>
        <dbReference type="SAM" id="MobiDB-lite"/>
    </source>
</evidence>
<keyword evidence="3" id="KW-1185">Reference proteome</keyword>
<proteinExistence type="predicted"/>
<organism evidence="2 3">
    <name type="scientific">Cercospora berteroae</name>
    <dbReference type="NCBI Taxonomy" id="357750"/>
    <lineage>
        <taxon>Eukaryota</taxon>
        <taxon>Fungi</taxon>
        <taxon>Dikarya</taxon>
        <taxon>Ascomycota</taxon>
        <taxon>Pezizomycotina</taxon>
        <taxon>Dothideomycetes</taxon>
        <taxon>Dothideomycetidae</taxon>
        <taxon>Mycosphaerellales</taxon>
        <taxon>Mycosphaerellaceae</taxon>
        <taxon>Cercospora</taxon>
    </lineage>
</organism>
<feature type="region of interest" description="Disordered" evidence="1">
    <location>
        <begin position="169"/>
        <end position="262"/>
    </location>
</feature>
<feature type="compositionally biased region" description="Polar residues" evidence="1">
    <location>
        <begin position="383"/>
        <end position="398"/>
    </location>
</feature>
<feature type="compositionally biased region" description="Basic residues" evidence="1">
    <location>
        <begin position="199"/>
        <end position="209"/>
    </location>
</feature>
<comment type="caution">
    <text evidence="2">The sequence shown here is derived from an EMBL/GenBank/DDBJ whole genome shotgun (WGS) entry which is preliminary data.</text>
</comment>